<accession>A0A177A937</accession>
<dbReference type="GeneID" id="36288090"/>
<dbReference type="EMBL" id="KV441396">
    <property type="protein sequence ID" value="OAF58656.1"/>
    <property type="molecule type" value="Genomic_DNA"/>
</dbReference>
<evidence type="ECO:0000256" key="2">
    <source>
        <dbReference type="ARBA" id="ARBA00022723"/>
    </source>
</evidence>
<dbReference type="InterPro" id="IPR036663">
    <property type="entry name" value="Fumarylacetoacetase_C_sf"/>
</dbReference>
<dbReference type="Proteomes" id="UP000077154">
    <property type="component" value="Unassembled WGS sequence"/>
</dbReference>
<evidence type="ECO:0000259" key="3">
    <source>
        <dbReference type="Pfam" id="PF01557"/>
    </source>
</evidence>
<comment type="similarity">
    <text evidence="1">Belongs to the FAH family.</text>
</comment>
<dbReference type="Gene3D" id="3.90.850.10">
    <property type="entry name" value="Fumarylacetoacetase-like, C-terminal domain"/>
    <property type="match status" value="1"/>
</dbReference>
<name>A0A177A937_9PEZI</name>
<dbReference type="GO" id="GO:0003824">
    <property type="term" value="F:catalytic activity"/>
    <property type="evidence" value="ECO:0007669"/>
    <property type="project" value="InterPro"/>
</dbReference>
<evidence type="ECO:0000313" key="4">
    <source>
        <dbReference type="EMBL" id="OAF58656.1"/>
    </source>
</evidence>
<protein>
    <recommendedName>
        <fullName evidence="3">Fumarylacetoacetase-like C-terminal domain-containing protein</fullName>
    </recommendedName>
</protein>
<dbReference type="Pfam" id="PF01557">
    <property type="entry name" value="FAA_hydrolase"/>
    <property type="match status" value="1"/>
</dbReference>
<reference evidence="4" key="1">
    <citation type="submission" date="2016-03" db="EMBL/GenBank/DDBJ databases">
        <title>Updated assembly of Pseudogymnoascus destructans, the fungus causing white-nose syndrome of bats.</title>
        <authorList>
            <person name="Palmer J.M."/>
            <person name="Drees K.P."/>
            <person name="Foster J.T."/>
            <person name="Lindner D.L."/>
        </authorList>
    </citation>
    <scope>NUCLEOTIDE SEQUENCE [LARGE SCALE GENOMIC DNA]</scope>
    <source>
        <strain evidence="4">20631-21</strain>
    </source>
</reference>
<dbReference type="AlphaFoldDB" id="A0A177A937"/>
<evidence type="ECO:0000256" key="1">
    <source>
        <dbReference type="ARBA" id="ARBA00010211"/>
    </source>
</evidence>
<keyword evidence="2" id="KW-0479">Metal-binding</keyword>
<dbReference type="PANTHER" id="PTHR11820:SF112">
    <property type="entry name" value="FUMARYLACETOACETATE HYDROLASE FAMILY PROTEIN (AFU_ORTHOLOGUE AFUA_1G02370)-RELATED"/>
    <property type="match status" value="1"/>
</dbReference>
<sequence>MREIVVIGKPCSDVSESEALDYILGYAVGNDVSHRDWQLKYGDGQWGIGKGFDGWGPFGPGIVSNKVIGNPQSLRVSTKVNGKTVQDDMIFGIAKSIAFLSIGTTLLPGDDKYCLSCLMHIKRPLLTTDRPSGVGMGMSLQCWLKDADVDVSLENVGTVSNTVRFDKPTAKL</sequence>
<proteinExistence type="inferred from homology"/>
<dbReference type="VEuPathDB" id="FungiDB:GMDG_02059"/>
<dbReference type="GO" id="GO:0046872">
    <property type="term" value="F:metal ion binding"/>
    <property type="evidence" value="ECO:0007669"/>
    <property type="project" value="UniProtKB-KW"/>
</dbReference>
<dbReference type="RefSeq" id="XP_024323940.1">
    <property type="nucleotide sequence ID" value="XM_024468648.1"/>
</dbReference>
<dbReference type="InterPro" id="IPR011234">
    <property type="entry name" value="Fumarylacetoacetase-like_C"/>
</dbReference>
<dbReference type="SUPFAM" id="SSF56529">
    <property type="entry name" value="FAH"/>
    <property type="match status" value="1"/>
</dbReference>
<gene>
    <name evidence="4" type="ORF">VC83_05022</name>
</gene>
<organism evidence="4">
    <name type="scientific">Pseudogymnoascus destructans</name>
    <dbReference type="NCBI Taxonomy" id="655981"/>
    <lineage>
        <taxon>Eukaryota</taxon>
        <taxon>Fungi</taxon>
        <taxon>Dikarya</taxon>
        <taxon>Ascomycota</taxon>
        <taxon>Pezizomycotina</taxon>
        <taxon>Leotiomycetes</taxon>
        <taxon>Thelebolales</taxon>
        <taxon>Thelebolaceae</taxon>
        <taxon>Pseudogymnoascus</taxon>
    </lineage>
</organism>
<feature type="domain" description="Fumarylacetoacetase-like C-terminal" evidence="3">
    <location>
        <begin position="5"/>
        <end position="110"/>
    </location>
</feature>
<dbReference type="OrthoDB" id="411064at2759"/>
<dbReference type="PANTHER" id="PTHR11820">
    <property type="entry name" value="ACYLPYRUVASE"/>
    <property type="match status" value="1"/>
</dbReference>